<organism evidence="1 2">
    <name type="scientific">Mumia zhuanghuii</name>
    <dbReference type="NCBI Taxonomy" id="2585211"/>
    <lineage>
        <taxon>Bacteria</taxon>
        <taxon>Bacillati</taxon>
        <taxon>Actinomycetota</taxon>
        <taxon>Actinomycetes</taxon>
        <taxon>Propionibacteriales</taxon>
        <taxon>Nocardioidaceae</taxon>
        <taxon>Mumia</taxon>
    </lineage>
</organism>
<dbReference type="OrthoDB" id="9946674at2"/>
<dbReference type="Proteomes" id="UP000307768">
    <property type="component" value="Unassembled WGS sequence"/>
</dbReference>
<dbReference type="RefSeq" id="WP_149767966.1">
    <property type="nucleotide sequence ID" value="NZ_VDFQ02000001.1"/>
</dbReference>
<accession>A0A5Q6S3B0</accession>
<name>A0A5Q6S3B0_9ACTN</name>
<dbReference type="EMBL" id="VDFQ02000001">
    <property type="protein sequence ID" value="KAA1424816.1"/>
    <property type="molecule type" value="Genomic_DNA"/>
</dbReference>
<dbReference type="AlphaFoldDB" id="A0A5Q6S3B0"/>
<proteinExistence type="predicted"/>
<sequence length="64" mass="6818">MSELVVMCIDCDAEFVAADGWLDRCAECCLVLDEHLSGMHVDVQAVCVSCASSSDGPGRRIRAA</sequence>
<evidence type="ECO:0000313" key="1">
    <source>
        <dbReference type="EMBL" id="KAA1424816.1"/>
    </source>
</evidence>
<reference evidence="1 2" key="1">
    <citation type="submission" date="2019-09" db="EMBL/GenBank/DDBJ databases">
        <title>Mumia zhuanghuii sp. nov. isolated from the intestinal contents of plateau pika (Ochotona curzoniae) in the Qinghai-Tibet plateau of China.</title>
        <authorList>
            <person name="Tian Z."/>
        </authorList>
    </citation>
    <scope>NUCLEOTIDE SEQUENCE [LARGE SCALE GENOMIC DNA]</scope>
    <source>
        <strain evidence="2">350</strain>
    </source>
</reference>
<gene>
    <name evidence="1" type="ORF">FE697_002570</name>
</gene>
<comment type="caution">
    <text evidence="1">The sequence shown here is derived from an EMBL/GenBank/DDBJ whole genome shotgun (WGS) entry which is preliminary data.</text>
</comment>
<protein>
    <submittedName>
        <fullName evidence="1">Uncharacterized protein</fullName>
    </submittedName>
</protein>
<evidence type="ECO:0000313" key="2">
    <source>
        <dbReference type="Proteomes" id="UP000307768"/>
    </source>
</evidence>